<accession>A0AAN8K6T8</accession>
<evidence type="ECO:0000313" key="3">
    <source>
        <dbReference type="EMBL" id="KAK6195931.1"/>
    </source>
</evidence>
<comment type="caution">
    <text evidence="3">The sequence shown here is derived from an EMBL/GenBank/DDBJ whole genome shotgun (WGS) entry which is preliminary data.</text>
</comment>
<reference evidence="3 4" key="1">
    <citation type="submission" date="2024-01" db="EMBL/GenBank/DDBJ databases">
        <title>The genome of the rayed Mediterranean limpet Patella caerulea (Linnaeus, 1758).</title>
        <authorList>
            <person name="Anh-Thu Weber A."/>
            <person name="Halstead-Nussloch G."/>
        </authorList>
    </citation>
    <scope>NUCLEOTIDE SEQUENCE [LARGE SCALE GENOMIC DNA]</scope>
    <source>
        <strain evidence="3">AATW-2023a</strain>
        <tissue evidence="3">Whole specimen</tissue>
    </source>
</reference>
<keyword evidence="1 2" id="KW-0732">Signal</keyword>
<dbReference type="PANTHER" id="PTHR33562:SF29">
    <property type="entry name" value="PROTEIN SLEEPLESS"/>
    <property type="match status" value="1"/>
</dbReference>
<dbReference type="Proteomes" id="UP001347796">
    <property type="component" value="Unassembled WGS sequence"/>
</dbReference>
<evidence type="ECO:0000256" key="2">
    <source>
        <dbReference type="SAM" id="SignalP"/>
    </source>
</evidence>
<dbReference type="EMBL" id="JAZGQO010000001">
    <property type="protein sequence ID" value="KAK6195931.1"/>
    <property type="molecule type" value="Genomic_DNA"/>
</dbReference>
<proteinExistence type="predicted"/>
<feature type="chain" id="PRO_5042982932" evidence="2">
    <location>
        <begin position="24"/>
        <end position="366"/>
    </location>
</feature>
<organism evidence="3 4">
    <name type="scientific">Patella caerulea</name>
    <name type="common">Rayed Mediterranean limpet</name>
    <dbReference type="NCBI Taxonomy" id="87958"/>
    <lineage>
        <taxon>Eukaryota</taxon>
        <taxon>Metazoa</taxon>
        <taxon>Spiralia</taxon>
        <taxon>Lophotrochozoa</taxon>
        <taxon>Mollusca</taxon>
        <taxon>Gastropoda</taxon>
        <taxon>Patellogastropoda</taxon>
        <taxon>Patelloidea</taxon>
        <taxon>Patellidae</taxon>
        <taxon>Patella</taxon>
    </lineage>
</organism>
<protein>
    <submittedName>
        <fullName evidence="3">Uncharacterized protein</fullName>
    </submittedName>
</protein>
<dbReference type="AlphaFoldDB" id="A0AAN8K6T8"/>
<dbReference type="InterPro" id="IPR050975">
    <property type="entry name" value="Sleep_regulator"/>
</dbReference>
<evidence type="ECO:0000256" key="1">
    <source>
        <dbReference type="ARBA" id="ARBA00022729"/>
    </source>
</evidence>
<feature type="signal peptide" evidence="2">
    <location>
        <begin position="1"/>
        <end position="23"/>
    </location>
</feature>
<gene>
    <name evidence="3" type="ORF">SNE40_001256</name>
</gene>
<name>A0AAN8K6T8_PATCE</name>
<evidence type="ECO:0000313" key="4">
    <source>
        <dbReference type="Proteomes" id="UP001347796"/>
    </source>
</evidence>
<sequence length="366" mass="41279">MYYKILGLLFIVVTLEYPFIVCAKQCYQCSNRLNGANFQDCPKDGSVNPDKVYKADCKGHCFTRTNSTDPEVIYRGCVDEQYGLPDPMPKDGCYEHKNSTWCICNDDLCNAVPLGNWTGIDIFAHLNGPKECYTCGQTVDGEYYSYCPSNTTVNETAAGKQSCDGYCLTRTESSQPDMVYRGCLDSIKGLPYPLPPTGCYPYRNETWCICNGNLCNENALGKPNDVTLDDHVKGIQQCHVCRNYAEGQYYPHCPLNSKVIPESTWKENCTGACFTRTDDIDERLVYRGCIDSQYGLPKPLPPDGCYTYYLEVWCICHGNLCNGDGIGIPTVEFDSHIKNGTGTIHFMHLIYSLSRFCLFYFIKKIF</sequence>
<keyword evidence="4" id="KW-1185">Reference proteome</keyword>
<dbReference type="PANTHER" id="PTHR33562">
    <property type="entry name" value="ATILLA, ISOFORM B-RELATED-RELATED"/>
    <property type="match status" value="1"/>
</dbReference>